<dbReference type="OrthoDB" id="424220at2759"/>
<dbReference type="SMART" id="SM00504">
    <property type="entry name" value="Ubox"/>
    <property type="match status" value="1"/>
</dbReference>
<dbReference type="CDD" id="cd09487">
    <property type="entry name" value="SAM_superfamily"/>
    <property type="match status" value="1"/>
</dbReference>
<dbReference type="SUPFAM" id="SSF57850">
    <property type="entry name" value="RING/U-box"/>
    <property type="match status" value="1"/>
</dbReference>
<evidence type="ECO:0000259" key="3">
    <source>
        <dbReference type="PROSITE" id="PS51698"/>
    </source>
</evidence>
<feature type="compositionally biased region" description="Basic and acidic residues" evidence="1">
    <location>
        <begin position="904"/>
        <end position="961"/>
    </location>
</feature>
<evidence type="ECO:0000256" key="2">
    <source>
        <dbReference type="SAM" id="Phobius"/>
    </source>
</evidence>
<dbReference type="InterPro" id="IPR013083">
    <property type="entry name" value="Znf_RING/FYVE/PHD"/>
</dbReference>
<feature type="region of interest" description="Disordered" evidence="1">
    <location>
        <begin position="666"/>
        <end position="730"/>
    </location>
</feature>
<dbReference type="AlphaFoldDB" id="A0A8J2X3M5"/>
<feature type="compositionally biased region" description="Basic and acidic residues" evidence="1">
    <location>
        <begin position="879"/>
        <end position="891"/>
    </location>
</feature>
<feature type="transmembrane region" description="Helical" evidence="2">
    <location>
        <begin position="316"/>
        <end position="343"/>
    </location>
</feature>
<feature type="compositionally biased region" description="Acidic residues" evidence="1">
    <location>
        <begin position="708"/>
        <end position="730"/>
    </location>
</feature>
<feature type="region of interest" description="Disordered" evidence="1">
    <location>
        <begin position="816"/>
        <end position="844"/>
    </location>
</feature>
<evidence type="ECO:0000256" key="1">
    <source>
        <dbReference type="SAM" id="MobiDB-lite"/>
    </source>
</evidence>
<feature type="transmembrane region" description="Helical" evidence="2">
    <location>
        <begin position="154"/>
        <end position="174"/>
    </location>
</feature>
<accession>A0A8J2X3M5</accession>
<feature type="compositionally biased region" description="Basic residues" evidence="1">
    <location>
        <begin position="1003"/>
        <end position="1014"/>
    </location>
</feature>
<proteinExistence type="predicted"/>
<feature type="domain" description="U-box" evidence="3">
    <location>
        <begin position="1144"/>
        <end position="1218"/>
    </location>
</feature>
<dbReference type="GO" id="GO:0016567">
    <property type="term" value="P:protein ubiquitination"/>
    <property type="evidence" value="ECO:0007669"/>
    <property type="project" value="InterPro"/>
</dbReference>
<dbReference type="InterPro" id="IPR013761">
    <property type="entry name" value="SAM/pointed_sf"/>
</dbReference>
<feature type="region of interest" description="Disordered" evidence="1">
    <location>
        <begin position="1116"/>
        <end position="1140"/>
    </location>
</feature>
<feature type="transmembrane region" description="Helical" evidence="2">
    <location>
        <begin position="277"/>
        <end position="296"/>
    </location>
</feature>
<feature type="transmembrane region" description="Helical" evidence="2">
    <location>
        <begin position="507"/>
        <end position="529"/>
    </location>
</feature>
<dbReference type="CDD" id="cd16655">
    <property type="entry name" value="RING-Ubox_WDSUB1-like"/>
    <property type="match status" value="1"/>
</dbReference>
<feature type="transmembrane region" description="Helical" evidence="2">
    <location>
        <begin position="18"/>
        <end position="47"/>
    </location>
</feature>
<dbReference type="GO" id="GO:0004842">
    <property type="term" value="F:ubiquitin-protein transferase activity"/>
    <property type="evidence" value="ECO:0007669"/>
    <property type="project" value="InterPro"/>
</dbReference>
<reference evidence="4" key="1">
    <citation type="submission" date="2021-11" db="EMBL/GenBank/DDBJ databases">
        <authorList>
            <consortium name="Genoscope - CEA"/>
            <person name="William W."/>
        </authorList>
    </citation>
    <scope>NUCLEOTIDE SEQUENCE</scope>
</reference>
<dbReference type="InterPro" id="IPR003613">
    <property type="entry name" value="Ubox_domain"/>
</dbReference>
<feature type="region of interest" description="Disordered" evidence="1">
    <location>
        <begin position="879"/>
        <end position="1040"/>
    </location>
</feature>
<comment type="caution">
    <text evidence="4">The sequence shown here is derived from an EMBL/GenBank/DDBJ whole genome shotgun (WGS) entry which is preliminary data.</text>
</comment>
<gene>
    <name evidence="4" type="ORF">PECAL_4P02790</name>
</gene>
<keyword evidence="2" id="KW-0812">Transmembrane</keyword>
<feature type="transmembrane region" description="Helical" evidence="2">
    <location>
        <begin position="439"/>
        <end position="458"/>
    </location>
</feature>
<dbReference type="EMBL" id="CAKKNE010000004">
    <property type="protein sequence ID" value="CAH0373106.1"/>
    <property type="molecule type" value="Genomic_DNA"/>
</dbReference>
<feature type="compositionally biased region" description="Low complexity" evidence="1">
    <location>
        <begin position="982"/>
        <end position="1002"/>
    </location>
</feature>
<keyword evidence="2" id="KW-1133">Transmembrane helix</keyword>
<dbReference type="PANTHER" id="PTHR23315:SF7">
    <property type="entry name" value="U-BOX DOMAIN-CONTAINING PROTEIN 4"/>
    <property type="match status" value="1"/>
</dbReference>
<evidence type="ECO:0000313" key="5">
    <source>
        <dbReference type="Proteomes" id="UP000789595"/>
    </source>
</evidence>
<feature type="compositionally biased region" description="Basic and acidic residues" evidence="1">
    <location>
        <begin position="827"/>
        <end position="844"/>
    </location>
</feature>
<protein>
    <recommendedName>
        <fullName evidence="3">U-box domain-containing protein</fullName>
    </recommendedName>
</protein>
<feature type="transmembrane region" description="Helical" evidence="2">
    <location>
        <begin position="254"/>
        <end position="270"/>
    </location>
</feature>
<dbReference type="PROSITE" id="PS51698">
    <property type="entry name" value="U_BOX"/>
    <property type="match status" value="1"/>
</dbReference>
<feature type="transmembrane region" description="Helical" evidence="2">
    <location>
        <begin position="227"/>
        <end position="248"/>
    </location>
</feature>
<dbReference type="PANTHER" id="PTHR23315">
    <property type="entry name" value="U BOX DOMAIN-CONTAINING"/>
    <property type="match status" value="1"/>
</dbReference>
<name>A0A8J2X3M5_9STRA</name>
<dbReference type="Pfam" id="PF04564">
    <property type="entry name" value="U-box"/>
    <property type="match status" value="1"/>
</dbReference>
<feature type="transmembrane region" description="Helical" evidence="2">
    <location>
        <begin position="541"/>
        <end position="565"/>
    </location>
</feature>
<dbReference type="Proteomes" id="UP000789595">
    <property type="component" value="Unassembled WGS sequence"/>
</dbReference>
<dbReference type="Gene3D" id="1.10.150.50">
    <property type="entry name" value="Transcription Factor, Ets-1"/>
    <property type="match status" value="1"/>
</dbReference>
<feature type="transmembrane region" description="Helical" evidence="2">
    <location>
        <begin position="85"/>
        <end position="107"/>
    </location>
</feature>
<dbReference type="Gene3D" id="3.30.40.10">
    <property type="entry name" value="Zinc/RING finger domain, C3HC4 (zinc finger)"/>
    <property type="match status" value="1"/>
</dbReference>
<feature type="compositionally biased region" description="Basic and acidic residues" evidence="1">
    <location>
        <begin position="666"/>
        <end position="695"/>
    </location>
</feature>
<keyword evidence="2" id="KW-0472">Membrane</keyword>
<evidence type="ECO:0000313" key="4">
    <source>
        <dbReference type="EMBL" id="CAH0373106.1"/>
    </source>
</evidence>
<feature type="transmembrane region" description="Helical" evidence="2">
    <location>
        <begin position="363"/>
        <end position="382"/>
    </location>
</feature>
<keyword evidence="5" id="KW-1185">Reference proteome</keyword>
<sequence length="1221" mass="134143">MVGRCLDEIDWHYHDSHLIFILLMLGLTVPACWYIPLGAATCGWLALAYDFYVHDSAAGWRGDEFVDECFATDLRRWVSLRRERGLSVGEGAVAGVVAGAVLVVPAACPSSWAAAYKSWAGFVADWCARGFPTFYVVGRGLDEIVYTYDLAEDLPYRIFLLSILGLTVPACWYIPRCAVTCGALALAYDYYFHGLCDVDSRTEECFATDLRRWVSLRRERGLSNRELAVAGVALCLAAFAAGYCVVVTAETAQGIRVAALIAGGAPRAVWAWEWLRYGARCIFGLMGTVGYFMLGVNELASHVRAEWRVAVYAGGLALLAALWFHAWHLIVGFAWIVMAYVGVYDESVENRIWSGRTRRVGKLFLVLALVMEPGAVAAAARAEFLGENDALSPGGLAEMLDRPRGLLPYTWRRYSVRAALVAWGFQGSVARIRHPKMNAWFIDAGCALAIYFGGQALMQPGALFYIFGQYAACRALFGGIVLNASKRFFFGAGPRDGASRTSDATKFSLLSTTLGYVGLVLLAAVFAWYERGQFETLNKKGLAIALSLQCASNCFMFHCIFTGYWAIFDKLLSERQAWFRACATLCVMYADTFYTDGQVTVLVQSFGGGLLFWRGLGMLTGAPHEAEGKAEGKTAWWWLAGAVRDGIGAVVNRALDCVNRARDGARGRADDQARRAADEAAAELLRDEERRERPGPRRRHAAAKPEPEPESDSDSEQDSDDDEEEPVDMEEFSRWRVATSLLQHAILNARFHGVVTPVSPEGWRARMLTMPMEVRDSLRRPLGFSEDQVSECLEYVRSLPHKDFRRILEFAEKQADDMAGQMPEFTDPPRDDGGSFQRASEEKLRTRRVVKVADRFRSAEAEAGARAKAKAMAAEAEAKAAETDRLRREAADSFALPDPAARTEPSKRELAARKSKAREKEKEEKLRAKRKQAEERRRKLAEWEAAKREEAARAEAERAPSPDDDEAETASEASVEAKAKAADQAAAELLAAEEAAEASAAAAKKKKKKRRGKRGGAAPIPTVDAPSVEEAVAEPTIDEPQQHDEVVMLLHRLGLEERVGPVFAREQIDENALPFLTVEDLVEAGVAAADARKIVSTVEFEARRAAGTALVAVPDAEPAAEPADTAAEEPATAAEDTPAAGSVDLPERLCCPISLELMERPVIAADGHTYDRRSIEDWLARGNTTSPTTGAPLEHLHLVDNHLVKSMVAEYVDTGRYNAPF</sequence>
<organism evidence="4 5">
    <name type="scientific">Pelagomonas calceolata</name>
    <dbReference type="NCBI Taxonomy" id="35677"/>
    <lineage>
        <taxon>Eukaryota</taxon>
        <taxon>Sar</taxon>
        <taxon>Stramenopiles</taxon>
        <taxon>Ochrophyta</taxon>
        <taxon>Pelagophyceae</taxon>
        <taxon>Pelagomonadales</taxon>
        <taxon>Pelagomonadaceae</taxon>
        <taxon>Pelagomonas</taxon>
    </lineage>
</organism>
<feature type="transmembrane region" description="Helical" evidence="2">
    <location>
        <begin position="464"/>
        <end position="486"/>
    </location>
</feature>
<dbReference type="SUPFAM" id="SSF47769">
    <property type="entry name" value="SAM/Pointed domain"/>
    <property type="match status" value="1"/>
</dbReference>